<dbReference type="InterPro" id="IPR016024">
    <property type="entry name" value="ARM-type_fold"/>
</dbReference>
<dbReference type="Proteomes" id="UP000035681">
    <property type="component" value="Unplaced"/>
</dbReference>
<feature type="compositionally biased region" description="Low complexity" evidence="7">
    <location>
        <begin position="1"/>
        <end position="36"/>
    </location>
</feature>
<sequence length="2197" mass="254882">MNYGDQQRQQTGQQQQQISQSSSHRAQIQQHNQQQQYGLSPINPNPSLLHNQTIGNIQSNMNISVPNTFNRQINQQILQSHFLDPHIQQQSHGIGGTIYSGQTNSGLTSPRIQQQMVSSANQYTGNTQQDQLFSGSQQNFFTHSNTAIPQQQQRYQTIINPMLQQSNISCQQPSLQQTPQVHQLNIHSQNLQQQSHQQNLQQHIQQPIQQQTYDQQQNIQRQNLQQHQNIQQSNIFQQHQHLQQPQIQHNQQIHQLQHNQQHHQQSQHHQQQLLQAHQQLQQQLQHQNQMKIQLEQQEKLRKEQEQRLLLAQQQRQQEEVRKKMKEQQAALKKSEEERIKKEAEERRIAEEEERRQREEEIRRKEAEELSKLEAEVEKRKEEAHADAEVIRERLESFSEPIHFAGIMPLTKIEHFFPFPIDHEDFQQRPIIMDTNKMNERINRMADENTVERLSNLLNKCSKIMGKISFKETEFDENITLPDNLPPLIKQIKDSNSIAFDCPKGLSSEDLMITEYFMEENISGYNVGQMENLEQLLSSNNLPLLCDNEPSITMQKKQPSTSILSDCPLPKKKKDNDEKINNPPLNTDELKPSSSGQPRLLEFELRHFKIKRKKKESDNKGNTNDRPQTPPEVLKQRQKDWSEWRKHQQEKVSRKIDFTHEWNNDVMAEKESFQKFCNIVDHILENVGEITINQDDGEQEFVLIERNELDELRIEVQKLRHWKQLHRVPSERLVKLMTILEKNIRDVLKGDCGLLKPIENFNLQDSFFKELVHERILRALDACCIALNILNSPKMPKQVYIEDTIEGAVMLVKQLLINYVYPAYDITMAKGSNTVAPGSQTLKKKNQDTPIKKKREKDVITQNVRLFFARAVELYDCFADLVRIHTINETIAVKILYLGTGAMFVNNVEELQTSAINILSNICSKYTTMRFTILQELLNTLHRLPTGRNAKNCFRLNATETVSNFTILVLQLVQSVIKVPLRKKMANDDENESLQDKTIYDDSIVEQSYEKAKKLATFFLNGFLSKLSQKGDDDYKKHFDNFLQDILVTLFKPEWPATELVLLVLCKHLIHFYRTKSTDMSLRIASLDYLGTITARLRKDALSSLDINSITTKKQIDLIVKGIVFDEIDDVNKNLDDIDISNLSNNEKHRKLMQSLVDYLLAKHGSGDVSVEYGILFYVGEWYKKYSEDYEKAKEEHQKQKNSSNPNERDLRKADKKFAKITDKFIHMKHFLINLADKKHLKKRSQHIRKTSLIMLDSDAQWVVRYMALSREFSQSFDKYLKHILYGVHVETAIGLRTKAMRCLTQIIDADNEVLMIPEVNSAVQARMMDQNAAVREATIDLVGKYLNSHIEFLDSYFNVLMGRIKDSSLAVRKRVIRILKDLIEKRCDLPQNYKIFTEMIRRVNDEESVKKLVVETFQSFWFTSTHDGNELSRRAYEMAKTMSNCNKEGLLPNVETLFTSLNKQMDKGFIESGEQIVDSLIDIVLTLDQKITNAVNQAEDVHDEVVNTKSNHTLLTGVLLTLSVFSCVKPKLLLKHSEVLLPYLSMKAISPSEIQVLKEVIRMLEKIVPLMDYPSDTFINALEERLKELVLDGGKVIIAQALSCMSAAYKKWKKRKPLILTNFLIYLLYLLQLRKKEIKKSLESKDNKDDKDKKDDTDRSFTLRAIYTIGIMAKCYDFDEVMSDEDKSITLTKPLILLLSEKRDLKDPKLFKETVHDILITFLKHPTAEIRLTALTSMGYFASEHSEYLTHQETKKMYLFLLTTNDLAYLKLKTQALQNLSLFLQAEDQKMAKSVEKWQENKEGEDLKEMEIGCSGLSSSIIQNYWVSVLNSYFNLYEEVRLCASQVVWQTLQQGLVTPGSSIPTLIAMTTDPQIKIRYRIENVLKEIDSKYTGMIPSKSVLGIRMASKLHIMLKKIYKNTILRGIRACDQVGQITLNEYNIPKNTDDATAKLSGLYSLLRTNRQQRRSFLSSTLRLFSEASKEKLSLEEWIFVADNLALFPYQVLDEPLYVINTADNIISLHGNDILANIKQMLLPKETIHEVPHMDEDIEFTAEFIYRRLPEDKSQIFELMNNRQACVLLHALKLFLMKMYGLNEVKVKEYSPSEQAKVYEKPVTRKNISIFNPVSCLRELHPDVIAKRNTIPGHIELSHEIVSFRTMLLTVDKLDDDESVIKSSPSDYAQSAPNDSESQDDYDD</sequence>
<feature type="domain" description="Sister chromatid cohesion C-terminal" evidence="8">
    <location>
        <begin position="1818"/>
        <end position="2019"/>
    </location>
</feature>
<dbReference type="GO" id="GO:0071169">
    <property type="term" value="P:establishment of protein localization to chromatin"/>
    <property type="evidence" value="ECO:0007669"/>
    <property type="project" value="TreeGrafter"/>
</dbReference>
<feature type="region of interest" description="Disordered" evidence="7">
    <location>
        <begin position="1"/>
        <end position="51"/>
    </location>
</feature>
<accession>A0A0K0E5C1</accession>
<organism evidence="10">
    <name type="scientific">Strongyloides stercoralis</name>
    <name type="common">Threadworm</name>
    <dbReference type="NCBI Taxonomy" id="6248"/>
    <lineage>
        <taxon>Eukaryota</taxon>
        <taxon>Metazoa</taxon>
        <taxon>Ecdysozoa</taxon>
        <taxon>Nematoda</taxon>
        <taxon>Chromadorea</taxon>
        <taxon>Rhabditida</taxon>
        <taxon>Tylenchina</taxon>
        <taxon>Panagrolaimomorpha</taxon>
        <taxon>Strongyloidoidea</taxon>
        <taxon>Strongyloididae</taxon>
        <taxon>Strongyloides</taxon>
    </lineage>
</organism>
<comment type="similarity">
    <text evidence="2 6">Belongs to the SCC2/Nipped-B family.</text>
</comment>
<feature type="compositionally biased region" description="Basic and acidic residues" evidence="7">
    <location>
        <begin position="633"/>
        <end position="645"/>
    </location>
</feature>
<dbReference type="GO" id="GO:1990414">
    <property type="term" value="P:replication-born double-strand break repair via sister chromatid exchange"/>
    <property type="evidence" value="ECO:0007669"/>
    <property type="project" value="TreeGrafter"/>
</dbReference>
<feature type="compositionally biased region" description="Polar residues" evidence="7">
    <location>
        <begin position="2174"/>
        <end position="2189"/>
    </location>
</feature>
<feature type="region of interest" description="Disordered" evidence="7">
    <location>
        <begin position="88"/>
        <end position="109"/>
    </location>
</feature>
<dbReference type="GO" id="GO:0090694">
    <property type="term" value="C:Scc2-Scc4 cohesin loading complex"/>
    <property type="evidence" value="ECO:0007669"/>
    <property type="project" value="TreeGrafter"/>
</dbReference>
<comment type="subcellular location">
    <subcellularLocation>
        <location evidence="1 6">Nucleus</location>
    </subcellularLocation>
</comment>
<dbReference type="GO" id="GO:0010468">
    <property type="term" value="P:regulation of gene expression"/>
    <property type="evidence" value="ECO:0007669"/>
    <property type="project" value="InterPro"/>
</dbReference>
<dbReference type="GO" id="GO:0034087">
    <property type="term" value="P:establishment of mitotic sister chromatid cohesion"/>
    <property type="evidence" value="ECO:0007669"/>
    <property type="project" value="TreeGrafter"/>
</dbReference>
<dbReference type="GO" id="GO:0061775">
    <property type="term" value="F:cohesin loader activity"/>
    <property type="evidence" value="ECO:0007669"/>
    <property type="project" value="InterPro"/>
</dbReference>
<dbReference type="PANTHER" id="PTHR21704">
    <property type="entry name" value="NIPPED-B-LIKE PROTEIN DELANGIN SCC2-RELATED"/>
    <property type="match status" value="1"/>
</dbReference>
<feature type="region of interest" description="Disordered" evidence="7">
    <location>
        <begin position="611"/>
        <end position="645"/>
    </location>
</feature>
<evidence type="ECO:0000256" key="7">
    <source>
        <dbReference type="SAM" id="MobiDB-lite"/>
    </source>
</evidence>
<dbReference type="AlphaFoldDB" id="A0A0K0E5C1"/>
<protein>
    <recommendedName>
        <fullName evidence="6">Nipped-B protein</fullName>
    </recommendedName>
</protein>
<keyword evidence="4 6" id="KW-0539">Nucleus</keyword>
<dbReference type="PANTHER" id="PTHR21704:SF18">
    <property type="entry name" value="NIPPED-B-LIKE PROTEIN"/>
    <property type="match status" value="1"/>
</dbReference>
<feature type="region of interest" description="Disordered" evidence="7">
    <location>
        <begin position="320"/>
        <end position="368"/>
    </location>
</feature>
<dbReference type="InterPro" id="IPR024986">
    <property type="entry name" value="Nipped-B_C"/>
</dbReference>
<feature type="compositionally biased region" description="Polar residues" evidence="7">
    <location>
        <begin position="99"/>
        <end position="109"/>
    </location>
</feature>
<evidence type="ECO:0000256" key="5">
    <source>
        <dbReference type="ARBA" id="ARBA00023306"/>
    </source>
</evidence>
<evidence type="ECO:0000256" key="4">
    <source>
        <dbReference type="ARBA" id="ARBA00023242"/>
    </source>
</evidence>
<keyword evidence="3 6" id="KW-0677">Repeat</keyword>
<dbReference type="InterPro" id="IPR026003">
    <property type="entry name" value="Cohesin_HEAT"/>
</dbReference>
<feature type="region of interest" description="Disordered" evidence="7">
    <location>
        <begin position="551"/>
        <end position="597"/>
    </location>
</feature>
<proteinExistence type="inferred from homology"/>
<dbReference type="Pfam" id="PF12765">
    <property type="entry name" value="Cohesin_HEAT"/>
    <property type="match status" value="1"/>
</dbReference>
<dbReference type="GO" id="GO:0140588">
    <property type="term" value="P:chromatin looping"/>
    <property type="evidence" value="ECO:0007669"/>
    <property type="project" value="InterPro"/>
</dbReference>
<dbReference type="InterPro" id="IPR011989">
    <property type="entry name" value="ARM-like"/>
</dbReference>
<dbReference type="STRING" id="6248.A0A0K0E5C1"/>
<dbReference type="InterPro" id="IPR033031">
    <property type="entry name" value="Scc2/Nipped-B"/>
</dbReference>
<dbReference type="Pfam" id="PF12830">
    <property type="entry name" value="Nipped-B_C"/>
    <property type="match status" value="1"/>
</dbReference>
<keyword evidence="5 6" id="KW-0131">Cell cycle</keyword>
<keyword evidence="9" id="KW-1185">Reference proteome</keyword>
<feature type="compositionally biased region" description="Basic and acidic residues" evidence="7">
    <location>
        <begin position="332"/>
        <end position="368"/>
    </location>
</feature>
<feature type="region of interest" description="Disordered" evidence="7">
    <location>
        <begin position="190"/>
        <end position="279"/>
    </location>
</feature>
<dbReference type="CDD" id="cd23958">
    <property type="entry name" value="SCC2"/>
    <property type="match status" value="1"/>
</dbReference>
<evidence type="ECO:0000313" key="10">
    <source>
        <dbReference type="WBParaSite" id="SSTP_0000470500.1"/>
    </source>
</evidence>
<name>A0A0K0E5C1_STRER</name>
<feature type="compositionally biased region" description="Polar residues" evidence="7">
    <location>
        <begin position="551"/>
        <end position="563"/>
    </location>
</feature>
<dbReference type="Gene3D" id="1.25.10.10">
    <property type="entry name" value="Leucine-rich Repeat Variant"/>
    <property type="match status" value="1"/>
</dbReference>
<evidence type="ECO:0000256" key="3">
    <source>
        <dbReference type="ARBA" id="ARBA00022737"/>
    </source>
</evidence>
<dbReference type="WBParaSite" id="SSTP_0000470500.1">
    <property type="protein sequence ID" value="SSTP_0000470500.1"/>
    <property type="gene ID" value="SSTP_0000470500"/>
</dbReference>
<dbReference type="WBParaSite" id="TCONS_00014685.p1">
    <property type="protein sequence ID" value="TCONS_00014685.p1"/>
    <property type="gene ID" value="XLOC_009900"/>
</dbReference>
<dbReference type="GO" id="GO:0003682">
    <property type="term" value="F:chromatin binding"/>
    <property type="evidence" value="ECO:0007669"/>
    <property type="project" value="TreeGrafter"/>
</dbReference>
<evidence type="ECO:0000256" key="2">
    <source>
        <dbReference type="ARBA" id="ARBA00009252"/>
    </source>
</evidence>
<dbReference type="SUPFAM" id="SSF48371">
    <property type="entry name" value="ARM repeat"/>
    <property type="match status" value="2"/>
</dbReference>
<reference evidence="10" key="1">
    <citation type="submission" date="2015-08" db="UniProtKB">
        <authorList>
            <consortium name="WormBaseParasite"/>
        </authorList>
    </citation>
    <scope>IDENTIFICATION</scope>
</reference>
<feature type="region of interest" description="Disordered" evidence="7">
    <location>
        <begin position="2173"/>
        <end position="2197"/>
    </location>
</feature>
<evidence type="ECO:0000256" key="6">
    <source>
        <dbReference type="RuleBase" id="RU364107"/>
    </source>
</evidence>
<evidence type="ECO:0000259" key="8">
    <source>
        <dbReference type="Pfam" id="PF12830"/>
    </source>
</evidence>
<evidence type="ECO:0000313" key="9">
    <source>
        <dbReference type="Proteomes" id="UP000035681"/>
    </source>
</evidence>
<evidence type="ECO:0000256" key="1">
    <source>
        <dbReference type="ARBA" id="ARBA00004123"/>
    </source>
</evidence>